<proteinExistence type="predicted"/>
<reference evidence="2" key="1">
    <citation type="journal article" date="2017" name="Gigascience">
        <title>The genome draft of coconut (Cocos nucifera).</title>
        <authorList>
            <person name="Xiao Y."/>
            <person name="Xu P."/>
            <person name="Fan H."/>
            <person name="Baudouin L."/>
            <person name="Xia W."/>
            <person name="Bocs S."/>
            <person name="Xu J."/>
            <person name="Li Q."/>
            <person name="Guo A."/>
            <person name="Zhou L."/>
            <person name="Li J."/>
            <person name="Wu Y."/>
            <person name="Ma Z."/>
            <person name="Armero A."/>
            <person name="Issali A.E."/>
            <person name="Liu N."/>
            <person name="Peng M."/>
            <person name="Yang Y."/>
        </authorList>
    </citation>
    <scope>NUCLEOTIDE SEQUENCE</scope>
    <source>
        <tissue evidence="2">Spear leaf of Hainan Tall coconut</tissue>
    </source>
</reference>
<evidence type="ECO:0000313" key="3">
    <source>
        <dbReference type="Proteomes" id="UP000797356"/>
    </source>
</evidence>
<evidence type="ECO:0000313" key="2">
    <source>
        <dbReference type="EMBL" id="KAG1335167.1"/>
    </source>
</evidence>
<sequence>MDKDQNLIPTNSLVWDCGSSLYDSFELKSFKRQLDSAIASRCLSMPHLSEPPPLPPSPVLNPKKHSKFSKSLHKLLRSVFRLRPIFRVRLQTAQHDQDGDHGFYSRSGRQASIAEGSPRRISVRQSSTRW</sequence>
<keyword evidence="3" id="KW-1185">Reference proteome</keyword>
<name>A0A8K0I3J0_COCNU</name>
<reference evidence="2" key="2">
    <citation type="submission" date="2019-07" db="EMBL/GenBank/DDBJ databases">
        <authorList>
            <person name="Yang Y."/>
            <person name="Bocs S."/>
            <person name="Baudouin L."/>
        </authorList>
    </citation>
    <scope>NUCLEOTIDE SEQUENCE</scope>
    <source>
        <tissue evidence="2">Spear leaf of Hainan Tall coconut</tissue>
    </source>
</reference>
<dbReference type="PANTHER" id="PTHR33978">
    <property type="entry name" value="SERINE/THREONINE-KINASE"/>
    <property type="match status" value="1"/>
</dbReference>
<dbReference type="OrthoDB" id="1932439at2759"/>
<dbReference type="Proteomes" id="UP000797356">
    <property type="component" value="Chromosome 3"/>
</dbReference>
<organism evidence="2 3">
    <name type="scientific">Cocos nucifera</name>
    <name type="common">Coconut palm</name>
    <dbReference type="NCBI Taxonomy" id="13894"/>
    <lineage>
        <taxon>Eukaryota</taxon>
        <taxon>Viridiplantae</taxon>
        <taxon>Streptophyta</taxon>
        <taxon>Embryophyta</taxon>
        <taxon>Tracheophyta</taxon>
        <taxon>Spermatophyta</taxon>
        <taxon>Magnoliopsida</taxon>
        <taxon>Liliopsida</taxon>
        <taxon>Arecaceae</taxon>
        <taxon>Arecoideae</taxon>
        <taxon>Cocoseae</taxon>
        <taxon>Attaleinae</taxon>
        <taxon>Cocos</taxon>
    </lineage>
</organism>
<gene>
    <name evidence="2" type="ORF">COCNU_03G012860</name>
</gene>
<comment type="caution">
    <text evidence="2">The sequence shown here is derived from an EMBL/GenBank/DDBJ whole genome shotgun (WGS) entry which is preliminary data.</text>
</comment>
<evidence type="ECO:0000256" key="1">
    <source>
        <dbReference type="SAM" id="MobiDB-lite"/>
    </source>
</evidence>
<accession>A0A8K0I3J0</accession>
<protein>
    <submittedName>
        <fullName evidence="2">Uncharacterized protein</fullName>
    </submittedName>
</protein>
<dbReference type="AlphaFoldDB" id="A0A8K0I3J0"/>
<dbReference type="PANTHER" id="PTHR33978:SF4">
    <property type="entry name" value="SERINE_THREONINE-KINASE"/>
    <property type="match status" value="1"/>
</dbReference>
<dbReference type="EMBL" id="CM017874">
    <property type="protein sequence ID" value="KAG1335167.1"/>
    <property type="molecule type" value="Genomic_DNA"/>
</dbReference>
<feature type="region of interest" description="Disordered" evidence="1">
    <location>
        <begin position="93"/>
        <end position="130"/>
    </location>
</feature>